<evidence type="ECO:0000256" key="8">
    <source>
        <dbReference type="ARBA" id="ARBA00022723"/>
    </source>
</evidence>
<dbReference type="GO" id="GO:0005544">
    <property type="term" value="F:calcium-dependent phospholipid binding"/>
    <property type="evidence" value="ECO:0007669"/>
    <property type="project" value="InterPro"/>
</dbReference>
<evidence type="ECO:0000259" key="18">
    <source>
        <dbReference type="PROSITE" id="PS50004"/>
    </source>
</evidence>
<dbReference type="PANTHER" id="PTHR10857">
    <property type="entry name" value="COPINE"/>
    <property type="match status" value="1"/>
</dbReference>
<dbReference type="InterPro" id="IPR037768">
    <property type="entry name" value="C2B_Copine"/>
</dbReference>
<dbReference type="GO" id="GO:0005737">
    <property type="term" value="C:cytoplasm"/>
    <property type="evidence" value="ECO:0007669"/>
    <property type="project" value="UniProtKB-SubCell"/>
</dbReference>
<feature type="domain" description="C2" evidence="18">
    <location>
        <begin position="1"/>
        <end position="118"/>
    </location>
</feature>
<evidence type="ECO:0000256" key="9">
    <source>
        <dbReference type="ARBA" id="ARBA00022737"/>
    </source>
</evidence>
<evidence type="ECO:0000313" key="19">
    <source>
        <dbReference type="EMBL" id="KAK2184015.1"/>
    </source>
</evidence>
<keyword evidence="10" id="KW-0106">Calcium</keyword>
<dbReference type="FunFam" id="2.60.40.150:FF:000042">
    <property type="entry name" value="Copine 3"/>
    <property type="match status" value="1"/>
</dbReference>
<dbReference type="InterPro" id="IPR035892">
    <property type="entry name" value="C2_domain_sf"/>
</dbReference>
<keyword evidence="6" id="KW-0963">Cytoplasm</keyword>
<dbReference type="InterPro" id="IPR045052">
    <property type="entry name" value="Copine"/>
</dbReference>
<evidence type="ECO:0000256" key="2">
    <source>
        <dbReference type="ARBA" id="ARBA00004236"/>
    </source>
</evidence>
<keyword evidence="13" id="KW-0539">Nucleus</keyword>
<dbReference type="GO" id="GO:0046872">
    <property type="term" value="F:metal ion binding"/>
    <property type="evidence" value="ECO:0007669"/>
    <property type="project" value="UniProtKB-KW"/>
</dbReference>
<comment type="subcellular location">
    <subcellularLocation>
        <location evidence="3">Cell junction</location>
        <location evidence="3">Focal adhesion</location>
    </subcellularLocation>
    <subcellularLocation>
        <location evidence="2">Cell membrane</location>
    </subcellularLocation>
    <subcellularLocation>
        <location evidence="4">Cytoplasm</location>
    </subcellularLocation>
    <subcellularLocation>
        <location evidence="1">Nucleus</location>
    </subcellularLocation>
</comment>
<dbReference type="GO" id="GO:0071277">
    <property type="term" value="P:cellular response to calcium ion"/>
    <property type="evidence" value="ECO:0007669"/>
    <property type="project" value="TreeGrafter"/>
</dbReference>
<dbReference type="InterPro" id="IPR000008">
    <property type="entry name" value="C2_dom"/>
</dbReference>
<keyword evidence="5" id="KW-1003">Cell membrane</keyword>
<dbReference type="GO" id="GO:0005634">
    <property type="term" value="C:nucleus"/>
    <property type="evidence" value="ECO:0007669"/>
    <property type="project" value="UniProtKB-SubCell"/>
</dbReference>
<accession>A0AAD9NWZ9</accession>
<keyword evidence="11" id="KW-0965">Cell junction</keyword>
<keyword evidence="8" id="KW-0479">Metal-binding</keyword>
<evidence type="ECO:0000256" key="16">
    <source>
        <dbReference type="ARBA" id="ARBA00074834"/>
    </source>
</evidence>
<protein>
    <recommendedName>
        <fullName evidence="16">Copine-3</fullName>
    </recommendedName>
    <alternativeName>
        <fullName evidence="17">Copine III</fullName>
    </alternativeName>
</protein>
<dbReference type="GO" id="GO:0005925">
    <property type="term" value="C:focal adhesion"/>
    <property type="evidence" value="ECO:0007669"/>
    <property type="project" value="UniProtKB-SubCell"/>
</dbReference>
<evidence type="ECO:0000313" key="20">
    <source>
        <dbReference type="Proteomes" id="UP001209878"/>
    </source>
</evidence>
<dbReference type="FunFam" id="2.60.40.150:FF:000099">
    <property type="entry name" value="Copine 3"/>
    <property type="match status" value="1"/>
</dbReference>
<comment type="caution">
    <text evidence="19">The sequence shown here is derived from an EMBL/GenBank/DDBJ whole genome shotgun (WGS) entry which is preliminary data.</text>
</comment>
<evidence type="ECO:0000256" key="7">
    <source>
        <dbReference type="ARBA" id="ARBA00022553"/>
    </source>
</evidence>
<keyword evidence="7" id="KW-0597">Phosphoprotein</keyword>
<dbReference type="PROSITE" id="PS50004">
    <property type="entry name" value="C2"/>
    <property type="match status" value="2"/>
</dbReference>
<keyword evidence="20" id="KW-1185">Reference proteome</keyword>
<evidence type="ECO:0000256" key="17">
    <source>
        <dbReference type="ARBA" id="ARBA00076171"/>
    </source>
</evidence>
<dbReference type="AlphaFoldDB" id="A0AAD9NWZ9"/>
<dbReference type="SMART" id="SM00239">
    <property type="entry name" value="C2"/>
    <property type="match status" value="2"/>
</dbReference>
<dbReference type="EMBL" id="JAODUO010000286">
    <property type="protein sequence ID" value="KAK2184015.1"/>
    <property type="molecule type" value="Genomic_DNA"/>
</dbReference>
<organism evidence="19 20">
    <name type="scientific">Ridgeia piscesae</name>
    <name type="common">Tubeworm</name>
    <dbReference type="NCBI Taxonomy" id="27915"/>
    <lineage>
        <taxon>Eukaryota</taxon>
        <taxon>Metazoa</taxon>
        <taxon>Spiralia</taxon>
        <taxon>Lophotrochozoa</taxon>
        <taxon>Annelida</taxon>
        <taxon>Polychaeta</taxon>
        <taxon>Sedentaria</taxon>
        <taxon>Canalipalpata</taxon>
        <taxon>Sabellida</taxon>
        <taxon>Siboglinidae</taxon>
        <taxon>Ridgeia</taxon>
    </lineage>
</organism>
<dbReference type="CDD" id="cd04047">
    <property type="entry name" value="C2B_Copine"/>
    <property type="match status" value="1"/>
</dbReference>
<evidence type="ECO:0000256" key="10">
    <source>
        <dbReference type="ARBA" id="ARBA00022837"/>
    </source>
</evidence>
<dbReference type="Proteomes" id="UP001209878">
    <property type="component" value="Unassembled WGS sequence"/>
</dbReference>
<comment type="function">
    <text evidence="14">Calcium-dependent phospholipid-binding protein that plays a role in ERBB2-mediated tumor cell migration in response to growth factor heregulin stimulation.</text>
</comment>
<evidence type="ECO:0000256" key="5">
    <source>
        <dbReference type="ARBA" id="ARBA00022475"/>
    </source>
</evidence>
<evidence type="ECO:0000256" key="4">
    <source>
        <dbReference type="ARBA" id="ARBA00004496"/>
    </source>
</evidence>
<name>A0AAD9NWZ9_RIDPI</name>
<dbReference type="PANTHER" id="PTHR10857:SF102">
    <property type="entry name" value="C2 DOMAIN-CONTAINING PROTEIN"/>
    <property type="match status" value="1"/>
</dbReference>
<keyword evidence="9" id="KW-0677">Repeat</keyword>
<sequence length="269" mass="30441">MALPGSAPCSKVSLQVSCSHLTNKDVASKSDPCAVLSMQDHIGNWYEVGRTENVKNCLDPDFVHTFEIDYYFENVQQLFFAIYDIDNKTEKLTDDDFLGQLQCTLGQVVASSPYVRPLVKKNGSNAGKGEIKIRAEEMGNLNEMLRMSFKAQHLDKKDFLSKSDPYLDFSRQTADGEWVKVHQTEVVKNNLNPQWKTFDIKVQKLCAGNYDALIKVDCYDYDDDGSHDWIGSFTVPCKEFLSAADRQVSRSGSVHIALFRLFCCYAARK</sequence>
<evidence type="ECO:0000256" key="12">
    <source>
        <dbReference type="ARBA" id="ARBA00023136"/>
    </source>
</evidence>
<keyword evidence="12" id="KW-0472">Membrane</keyword>
<dbReference type="SUPFAM" id="SSF49562">
    <property type="entry name" value="C2 domain (Calcium/lipid-binding domain, CaLB)"/>
    <property type="match status" value="2"/>
</dbReference>
<evidence type="ECO:0000256" key="3">
    <source>
        <dbReference type="ARBA" id="ARBA00004246"/>
    </source>
</evidence>
<comment type="subunit">
    <text evidence="15">Monomer. Interacts with ERBB2 (preferentially with the tyrosine phosphorylated form); this interaction occurs at the cell membrane and is increased in a growth factor heregulin-dependent manner. Interacts with SHC1; this interaction may mediate the binding of CPNE3 with ERBB2. Interacts with RACK1.</text>
</comment>
<reference evidence="19" key="1">
    <citation type="journal article" date="2023" name="Mol. Biol. Evol.">
        <title>Third-Generation Sequencing Reveals the Adaptive Role of the Epigenome in Three Deep-Sea Polychaetes.</title>
        <authorList>
            <person name="Perez M."/>
            <person name="Aroh O."/>
            <person name="Sun Y."/>
            <person name="Lan Y."/>
            <person name="Juniper S.K."/>
            <person name="Young C.R."/>
            <person name="Angers B."/>
            <person name="Qian P.Y."/>
        </authorList>
    </citation>
    <scope>NUCLEOTIDE SEQUENCE</scope>
    <source>
        <strain evidence="19">R07B-5</strain>
    </source>
</reference>
<evidence type="ECO:0000256" key="13">
    <source>
        <dbReference type="ARBA" id="ARBA00023242"/>
    </source>
</evidence>
<evidence type="ECO:0000256" key="6">
    <source>
        <dbReference type="ARBA" id="ARBA00022490"/>
    </source>
</evidence>
<gene>
    <name evidence="19" type="ORF">NP493_286g02090</name>
</gene>
<evidence type="ECO:0000256" key="11">
    <source>
        <dbReference type="ARBA" id="ARBA00022949"/>
    </source>
</evidence>
<evidence type="ECO:0000256" key="14">
    <source>
        <dbReference type="ARBA" id="ARBA00058857"/>
    </source>
</evidence>
<dbReference type="Pfam" id="PF00168">
    <property type="entry name" value="C2"/>
    <property type="match status" value="2"/>
</dbReference>
<proteinExistence type="predicted"/>
<dbReference type="GO" id="GO:0005886">
    <property type="term" value="C:plasma membrane"/>
    <property type="evidence" value="ECO:0007669"/>
    <property type="project" value="UniProtKB-SubCell"/>
</dbReference>
<evidence type="ECO:0000256" key="1">
    <source>
        <dbReference type="ARBA" id="ARBA00004123"/>
    </source>
</evidence>
<feature type="domain" description="C2" evidence="18">
    <location>
        <begin position="125"/>
        <end position="252"/>
    </location>
</feature>
<dbReference type="CDD" id="cd04048">
    <property type="entry name" value="C2A_Copine"/>
    <property type="match status" value="1"/>
</dbReference>
<dbReference type="Gene3D" id="2.60.40.150">
    <property type="entry name" value="C2 domain"/>
    <property type="match status" value="2"/>
</dbReference>
<evidence type="ECO:0000256" key="15">
    <source>
        <dbReference type="ARBA" id="ARBA00065466"/>
    </source>
</evidence>